<dbReference type="Pfam" id="PF14063">
    <property type="entry name" value="DUF4254"/>
    <property type="match status" value="1"/>
</dbReference>
<evidence type="ECO:0000313" key="2">
    <source>
        <dbReference type="Proteomes" id="UP001601444"/>
    </source>
</evidence>
<reference evidence="1 2" key="1">
    <citation type="submission" date="2024-10" db="EMBL/GenBank/DDBJ databases">
        <title>The Natural Products Discovery Center: Release of the First 8490 Sequenced Strains for Exploring Actinobacteria Biosynthetic Diversity.</title>
        <authorList>
            <person name="Kalkreuter E."/>
            <person name="Kautsar S.A."/>
            <person name="Yang D."/>
            <person name="Bader C.D."/>
            <person name="Teijaro C.N."/>
            <person name="Fluegel L."/>
            <person name="Davis C.M."/>
            <person name="Simpson J.R."/>
            <person name="Lauterbach L."/>
            <person name="Steele A.D."/>
            <person name="Gui C."/>
            <person name="Meng S."/>
            <person name="Li G."/>
            <person name="Viehrig K."/>
            <person name="Ye F."/>
            <person name="Su P."/>
            <person name="Kiefer A.F."/>
            <person name="Nichols A."/>
            <person name="Cepeda A.J."/>
            <person name="Yan W."/>
            <person name="Fan B."/>
            <person name="Jiang Y."/>
            <person name="Adhikari A."/>
            <person name="Zheng C.-J."/>
            <person name="Schuster L."/>
            <person name="Cowan T.M."/>
            <person name="Smanski M.J."/>
            <person name="Chevrette M.G."/>
            <person name="De Carvalho L.P.S."/>
            <person name="Shen B."/>
        </authorList>
    </citation>
    <scope>NUCLEOTIDE SEQUENCE [LARGE SCALE GENOMIC DNA]</scope>
    <source>
        <strain evidence="1 2">NPDC004045</strain>
    </source>
</reference>
<dbReference type="InterPro" id="IPR025350">
    <property type="entry name" value="DUF4254"/>
</dbReference>
<dbReference type="RefSeq" id="WP_245558183.1">
    <property type="nucleotide sequence ID" value="NZ_JBIAMX010000005.1"/>
</dbReference>
<comment type="caution">
    <text evidence="1">The sequence shown here is derived from an EMBL/GenBank/DDBJ whole genome shotgun (WGS) entry which is preliminary data.</text>
</comment>
<gene>
    <name evidence="1" type="ORF">ACFYTF_10340</name>
</gene>
<accession>A0ABW6PLR1</accession>
<organism evidence="1 2">
    <name type="scientific">Nocardia thailandica</name>
    <dbReference type="NCBI Taxonomy" id="257275"/>
    <lineage>
        <taxon>Bacteria</taxon>
        <taxon>Bacillati</taxon>
        <taxon>Actinomycetota</taxon>
        <taxon>Actinomycetes</taxon>
        <taxon>Mycobacteriales</taxon>
        <taxon>Nocardiaceae</taxon>
        <taxon>Nocardia</taxon>
    </lineage>
</organism>
<proteinExistence type="predicted"/>
<sequence length="151" mass="16367">MGLPQRDVMLRAVRGVVIGGDPILRAAHDLSTLHERRELILPGDTSDIDWARARLVTEIDRWVLIRTPPAADTAPMHTESIGAVVDRLALFAALTYRALACGAEAQLRSAQQRLDELACGYDDLVGDVVRGARRLPDAPEDPPSHGGDGDE</sequence>
<protein>
    <submittedName>
        <fullName evidence="1">DUF4254 domain-containing protein</fullName>
    </submittedName>
</protein>
<evidence type="ECO:0000313" key="1">
    <source>
        <dbReference type="EMBL" id="MFF0543225.1"/>
    </source>
</evidence>
<keyword evidence="2" id="KW-1185">Reference proteome</keyword>
<dbReference type="EMBL" id="JBIAMX010000005">
    <property type="protein sequence ID" value="MFF0543225.1"/>
    <property type="molecule type" value="Genomic_DNA"/>
</dbReference>
<dbReference type="Proteomes" id="UP001601444">
    <property type="component" value="Unassembled WGS sequence"/>
</dbReference>
<name>A0ABW6PLR1_9NOCA</name>